<feature type="transmembrane region" description="Helical" evidence="1">
    <location>
        <begin position="6"/>
        <end position="23"/>
    </location>
</feature>
<comment type="caution">
    <text evidence="2">The sequence shown here is derived from an EMBL/GenBank/DDBJ whole genome shotgun (WGS) entry which is preliminary data.</text>
</comment>
<proteinExistence type="predicted"/>
<keyword evidence="1" id="KW-1133">Transmembrane helix</keyword>
<dbReference type="Proteomes" id="UP000233535">
    <property type="component" value="Unassembled WGS sequence"/>
</dbReference>
<evidence type="ECO:0000256" key="1">
    <source>
        <dbReference type="SAM" id="Phobius"/>
    </source>
</evidence>
<evidence type="ECO:0000313" key="2">
    <source>
        <dbReference type="EMBL" id="PKQ63984.1"/>
    </source>
</evidence>
<keyword evidence="1" id="KW-0812">Transmembrane</keyword>
<dbReference type="RefSeq" id="WP_101260932.1">
    <property type="nucleotide sequence ID" value="NZ_MVDD01000004.1"/>
</dbReference>
<reference evidence="2 3" key="1">
    <citation type="journal article" date="2017" name="Front. Microbiol.">
        <title>Labilibaculum manganireducens gen. nov., sp. nov. and Labilibaculum filiforme sp. nov., Novel Bacteroidetes Isolated from Subsurface Sediments of the Baltic Sea.</title>
        <authorList>
            <person name="Vandieken V."/>
            <person name="Marshall I.P."/>
            <person name="Niemann H."/>
            <person name="Engelen B."/>
            <person name="Cypionka H."/>
        </authorList>
    </citation>
    <scope>NUCLEOTIDE SEQUENCE [LARGE SCALE GENOMIC DNA]</scope>
    <source>
        <strain evidence="2 3">59.16B</strain>
    </source>
</reference>
<sequence length="213" mass="25030">MKNAWIFAILILIFFGYFAWNNFELPLLGKTEKVTGKIYEVKPQPGLRGMGFVQGISFFYSLDKKWYEGHYVSNSRNDLQKIGNSISLNVLVSNPERFKVIGFFKQNHYKNSIEKFYSNYLNGHCELLIVNNIYKQTDYFDSKDSTIVINGWIKQRSDNSIIFIPTKKTILRDNRIIQTKILTETKENIFYINKESDIILSISNNEKDYEMIQ</sequence>
<accession>A0A2N3I105</accession>
<organism evidence="2 3">
    <name type="scientific">Labilibaculum filiforme</name>
    <dbReference type="NCBI Taxonomy" id="1940526"/>
    <lineage>
        <taxon>Bacteria</taxon>
        <taxon>Pseudomonadati</taxon>
        <taxon>Bacteroidota</taxon>
        <taxon>Bacteroidia</taxon>
        <taxon>Marinilabiliales</taxon>
        <taxon>Marinifilaceae</taxon>
        <taxon>Labilibaculum</taxon>
    </lineage>
</organism>
<dbReference type="AlphaFoldDB" id="A0A2N3I105"/>
<keyword evidence="3" id="KW-1185">Reference proteome</keyword>
<keyword evidence="1" id="KW-0472">Membrane</keyword>
<dbReference type="EMBL" id="MVDD01000004">
    <property type="protein sequence ID" value="PKQ63984.1"/>
    <property type="molecule type" value="Genomic_DNA"/>
</dbReference>
<name>A0A2N3I105_9BACT</name>
<dbReference type="OrthoDB" id="1115357at2"/>
<gene>
    <name evidence="2" type="ORF">BZG02_08205</name>
</gene>
<evidence type="ECO:0000313" key="3">
    <source>
        <dbReference type="Proteomes" id="UP000233535"/>
    </source>
</evidence>
<protein>
    <submittedName>
        <fullName evidence="2">Uncharacterized protein</fullName>
    </submittedName>
</protein>